<dbReference type="PROSITE" id="PS51379">
    <property type="entry name" value="4FE4S_FER_2"/>
    <property type="match status" value="2"/>
</dbReference>
<dbReference type="InterPro" id="IPR008254">
    <property type="entry name" value="Flavodoxin/NO_synth"/>
</dbReference>
<keyword evidence="7" id="KW-0411">Iron-sulfur</keyword>
<accession>A0A975BB84</accession>
<gene>
    <name evidence="10" type="ORF">dnl_44770</name>
</gene>
<dbReference type="EMBL" id="CP061799">
    <property type="protein sequence ID" value="QTA82112.1"/>
    <property type="molecule type" value="Genomic_DNA"/>
</dbReference>
<evidence type="ECO:0000313" key="10">
    <source>
        <dbReference type="EMBL" id="QTA82112.1"/>
    </source>
</evidence>
<dbReference type="AlphaFoldDB" id="A0A975BB84"/>
<name>A0A975BB84_9BACT</name>
<keyword evidence="2" id="KW-0004">4Fe-4S</keyword>
<dbReference type="GO" id="GO:0046872">
    <property type="term" value="F:metal ion binding"/>
    <property type="evidence" value="ECO:0007669"/>
    <property type="project" value="UniProtKB-KW"/>
</dbReference>
<feature type="domain" description="4Fe-4S ferredoxin-type" evidence="9">
    <location>
        <begin position="233"/>
        <end position="255"/>
    </location>
</feature>
<reference evidence="10" key="1">
    <citation type="journal article" date="2021" name="Microb. Physiol.">
        <title>Proteogenomic Insights into the Physiology of Marine, Sulfate-Reducing, Filamentous Desulfonema limicola and Desulfonema magnum.</title>
        <authorList>
            <person name="Schnaars V."/>
            <person name="Wohlbrand L."/>
            <person name="Scheve S."/>
            <person name="Hinrichs C."/>
            <person name="Reinhardt R."/>
            <person name="Rabus R."/>
        </authorList>
    </citation>
    <scope>NUCLEOTIDE SEQUENCE</scope>
    <source>
        <strain evidence="10">5ac10</strain>
    </source>
</reference>
<evidence type="ECO:0000256" key="3">
    <source>
        <dbReference type="ARBA" id="ARBA00022723"/>
    </source>
</evidence>
<sequence length="278" mass="30521">MALKPVIIYCSPAGTTRHVADVFEDSLKRSGFDVFVLDLGTRQNHDPVLSKIKEADQDLCLFIGSPVYVSHALPPVMNFISNLPELNGASAVPFVTWGGASSGIALYEMGKALKEKGFDLAGAAKVIAVHCMMWRSDNPLGQGRPNSEDDNMIQNLVSQICEKTDLKQGIDLSVLAYQTKAAHAEMEKVSLEKAKGHMPKREIDENLCTQCNICSDVCPADAISFSPYPEFGSQCISCFNCVKQCPEQAIIADLSQLEGRIRQRSEQFKEQPLSCIYI</sequence>
<dbReference type="SUPFAM" id="SSF54862">
    <property type="entry name" value="4Fe-4S ferredoxins"/>
    <property type="match status" value="1"/>
</dbReference>
<keyword evidence="1" id="KW-0813">Transport</keyword>
<evidence type="ECO:0000256" key="7">
    <source>
        <dbReference type="ARBA" id="ARBA00023014"/>
    </source>
</evidence>
<keyword evidence="3" id="KW-0479">Metal-binding</keyword>
<evidence type="ECO:0000256" key="1">
    <source>
        <dbReference type="ARBA" id="ARBA00022448"/>
    </source>
</evidence>
<dbReference type="Pfam" id="PF00037">
    <property type="entry name" value="Fer4"/>
    <property type="match status" value="1"/>
</dbReference>
<dbReference type="Gene3D" id="3.40.50.360">
    <property type="match status" value="1"/>
</dbReference>
<evidence type="ECO:0000313" key="11">
    <source>
        <dbReference type="Proteomes" id="UP000663720"/>
    </source>
</evidence>
<proteinExistence type="predicted"/>
<dbReference type="NCBIfam" id="NF038196">
    <property type="entry name" value="ferrodoxin_EFR1"/>
    <property type="match status" value="1"/>
</dbReference>
<evidence type="ECO:0000256" key="4">
    <source>
        <dbReference type="ARBA" id="ARBA00022737"/>
    </source>
</evidence>
<evidence type="ECO:0000256" key="6">
    <source>
        <dbReference type="ARBA" id="ARBA00023004"/>
    </source>
</evidence>
<dbReference type="GO" id="GO:0010181">
    <property type="term" value="F:FMN binding"/>
    <property type="evidence" value="ECO:0007669"/>
    <property type="project" value="InterPro"/>
</dbReference>
<dbReference type="InterPro" id="IPR017900">
    <property type="entry name" value="4Fe4S_Fe_S_CS"/>
</dbReference>
<evidence type="ECO:0000256" key="5">
    <source>
        <dbReference type="ARBA" id="ARBA00022982"/>
    </source>
</evidence>
<keyword evidence="11" id="KW-1185">Reference proteome</keyword>
<evidence type="ECO:0000256" key="2">
    <source>
        <dbReference type="ARBA" id="ARBA00022485"/>
    </source>
</evidence>
<dbReference type="GO" id="GO:0051539">
    <property type="term" value="F:4 iron, 4 sulfur cluster binding"/>
    <property type="evidence" value="ECO:0007669"/>
    <property type="project" value="UniProtKB-KW"/>
</dbReference>
<keyword evidence="6" id="KW-0408">Iron</keyword>
<dbReference type="KEGG" id="dli:dnl_44770"/>
<dbReference type="InterPro" id="IPR017896">
    <property type="entry name" value="4Fe4S_Fe-S-bd"/>
</dbReference>
<dbReference type="Gene3D" id="3.30.70.20">
    <property type="match status" value="1"/>
</dbReference>
<organism evidence="10 11">
    <name type="scientific">Desulfonema limicola</name>
    <dbReference type="NCBI Taxonomy" id="45656"/>
    <lineage>
        <taxon>Bacteria</taxon>
        <taxon>Pseudomonadati</taxon>
        <taxon>Thermodesulfobacteriota</taxon>
        <taxon>Desulfobacteria</taxon>
        <taxon>Desulfobacterales</taxon>
        <taxon>Desulfococcaceae</taxon>
        <taxon>Desulfonema</taxon>
    </lineage>
</organism>
<dbReference type="InterPro" id="IPR029039">
    <property type="entry name" value="Flavoprotein-like_sf"/>
</dbReference>
<dbReference type="PROSITE" id="PS00198">
    <property type="entry name" value="4FE4S_FER_1"/>
    <property type="match status" value="2"/>
</dbReference>
<dbReference type="RefSeq" id="WP_207688073.1">
    <property type="nucleotide sequence ID" value="NZ_CP061799.1"/>
</dbReference>
<evidence type="ECO:0000259" key="8">
    <source>
        <dbReference type="PROSITE" id="PS50902"/>
    </source>
</evidence>
<dbReference type="Proteomes" id="UP000663720">
    <property type="component" value="Chromosome"/>
</dbReference>
<keyword evidence="5" id="KW-0249">Electron transport</keyword>
<dbReference type="PROSITE" id="PS50902">
    <property type="entry name" value="FLAVODOXIN_LIKE"/>
    <property type="match status" value="1"/>
</dbReference>
<dbReference type="InterPro" id="IPR047964">
    <property type="entry name" value="EFR1-like"/>
</dbReference>
<protein>
    <submittedName>
        <fullName evidence="10">4Fe-4S ferredoxin iron-sulfur binding domain-containing protein</fullName>
    </submittedName>
</protein>
<feature type="domain" description="Flavodoxin-like" evidence="8">
    <location>
        <begin position="5"/>
        <end position="161"/>
    </location>
</feature>
<dbReference type="PANTHER" id="PTHR43687">
    <property type="entry name" value="ADENYLYLSULFATE REDUCTASE, BETA SUBUNIT"/>
    <property type="match status" value="1"/>
</dbReference>
<evidence type="ECO:0000259" key="9">
    <source>
        <dbReference type="PROSITE" id="PS51379"/>
    </source>
</evidence>
<dbReference type="PANTHER" id="PTHR43687:SF6">
    <property type="entry name" value="L-ASPARTATE SEMIALDEHYDE SULFURTRANSFERASE IRON-SULFUR SUBUNIT"/>
    <property type="match status" value="1"/>
</dbReference>
<dbReference type="InterPro" id="IPR050572">
    <property type="entry name" value="Fe-S_Ferredoxin"/>
</dbReference>
<feature type="domain" description="4Fe-4S ferredoxin-type" evidence="9">
    <location>
        <begin position="199"/>
        <end position="228"/>
    </location>
</feature>
<dbReference type="SUPFAM" id="SSF52218">
    <property type="entry name" value="Flavoproteins"/>
    <property type="match status" value="1"/>
</dbReference>
<keyword evidence="4" id="KW-0677">Repeat</keyword>